<dbReference type="SUPFAM" id="SSF47384">
    <property type="entry name" value="Homodimeric domain of signal transducing histidine kinase"/>
    <property type="match status" value="1"/>
</dbReference>
<dbReference type="InterPro" id="IPR003660">
    <property type="entry name" value="HAMP_dom"/>
</dbReference>
<reference evidence="14" key="1">
    <citation type="submission" date="2016-10" db="EMBL/GenBank/DDBJ databases">
        <authorList>
            <person name="Varghese N."/>
            <person name="Submissions S."/>
        </authorList>
    </citation>
    <scope>NUCLEOTIDE SEQUENCE [LARGE SCALE GENOMIC DNA]</scope>
    <source>
        <strain evidence="14">NRRL B-51270</strain>
    </source>
</reference>
<evidence type="ECO:0000313" key="13">
    <source>
        <dbReference type="EMBL" id="SDR71769.1"/>
    </source>
</evidence>
<keyword evidence="5" id="KW-0808">Transferase</keyword>
<keyword evidence="8" id="KW-1133">Transmembrane helix</keyword>
<dbReference type="Pfam" id="PF00072">
    <property type="entry name" value="Response_reg"/>
    <property type="match status" value="1"/>
</dbReference>
<dbReference type="CDD" id="cd12913">
    <property type="entry name" value="PDC1_MCP_like"/>
    <property type="match status" value="1"/>
</dbReference>
<keyword evidence="8" id="KW-0472">Membrane</keyword>
<dbReference type="Gene3D" id="3.40.50.2300">
    <property type="match status" value="1"/>
</dbReference>
<protein>
    <recommendedName>
        <fullName evidence="3">histidine kinase</fullName>
        <ecNumber evidence="3">2.7.13.3</ecNumber>
    </recommendedName>
</protein>
<dbReference type="InterPro" id="IPR000700">
    <property type="entry name" value="PAS-assoc_C"/>
</dbReference>
<organism evidence="13 14">
    <name type="scientific">Halopseudomonas xinjiangensis</name>
    <dbReference type="NCBI Taxonomy" id="487184"/>
    <lineage>
        <taxon>Bacteria</taxon>
        <taxon>Pseudomonadati</taxon>
        <taxon>Pseudomonadota</taxon>
        <taxon>Gammaproteobacteria</taxon>
        <taxon>Pseudomonadales</taxon>
        <taxon>Pseudomonadaceae</taxon>
        <taxon>Halopseudomonas</taxon>
    </lineage>
</organism>
<comment type="subcellular location">
    <subcellularLocation>
        <location evidence="2">Membrane</location>
    </subcellularLocation>
</comment>
<feature type="transmembrane region" description="Helical" evidence="8">
    <location>
        <begin position="379"/>
        <end position="400"/>
    </location>
</feature>
<dbReference type="EMBL" id="LT629736">
    <property type="protein sequence ID" value="SDR71769.1"/>
    <property type="molecule type" value="Genomic_DNA"/>
</dbReference>
<dbReference type="SUPFAM" id="SSF55874">
    <property type="entry name" value="ATPase domain of HSP90 chaperone/DNA topoisomerase II/histidine kinase"/>
    <property type="match status" value="1"/>
</dbReference>
<dbReference type="PANTHER" id="PTHR43047">
    <property type="entry name" value="TWO-COMPONENT HISTIDINE PROTEIN KINASE"/>
    <property type="match status" value="1"/>
</dbReference>
<gene>
    <name evidence="13" type="ORF">SAMN05216421_0113</name>
</gene>
<dbReference type="SMART" id="SM00387">
    <property type="entry name" value="HATPase_c"/>
    <property type="match status" value="1"/>
</dbReference>
<evidence type="ECO:0000259" key="9">
    <source>
        <dbReference type="PROSITE" id="PS50109"/>
    </source>
</evidence>
<dbReference type="Gene3D" id="3.30.565.10">
    <property type="entry name" value="Histidine kinase-like ATPase, C-terminal domain"/>
    <property type="match status" value="1"/>
</dbReference>
<dbReference type="InterPro" id="IPR013655">
    <property type="entry name" value="PAS_fold_3"/>
</dbReference>
<dbReference type="Pfam" id="PF02518">
    <property type="entry name" value="HATPase_c"/>
    <property type="match status" value="1"/>
</dbReference>
<dbReference type="Gene3D" id="3.30.450.20">
    <property type="entry name" value="PAS domain"/>
    <property type="match status" value="2"/>
</dbReference>
<dbReference type="CDD" id="cd12912">
    <property type="entry name" value="PDC2_MCP_like"/>
    <property type="match status" value="1"/>
</dbReference>
<feature type="domain" description="PAC" evidence="11">
    <location>
        <begin position="536"/>
        <end position="589"/>
    </location>
</feature>
<feature type="modified residue" description="4-aspartylphosphate" evidence="7">
    <location>
        <position position="892"/>
    </location>
</feature>
<evidence type="ECO:0000313" key="14">
    <source>
        <dbReference type="Proteomes" id="UP000243207"/>
    </source>
</evidence>
<dbReference type="InterPro" id="IPR005467">
    <property type="entry name" value="His_kinase_dom"/>
</dbReference>
<evidence type="ECO:0000256" key="1">
    <source>
        <dbReference type="ARBA" id="ARBA00000085"/>
    </source>
</evidence>
<evidence type="ECO:0000259" key="10">
    <source>
        <dbReference type="PROSITE" id="PS50110"/>
    </source>
</evidence>
<dbReference type="PROSITE" id="PS50110">
    <property type="entry name" value="RESPONSE_REGULATORY"/>
    <property type="match status" value="1"/>
</dbReference>
<dbReference type="EC" id="2.7.13.3" evidence="3"/>
<dbReference type="InterPro" id="IPR003661">
    <property type="entry name" value="HisK_dim/P_dom"/>
</dbReference>
<dbReference type="SUPFAM" id="SSF52172">
    <property type="entry name" value="CheY-like"/>
    <property type="match status" value="1"/>
</dbReference>
<dbReference type="InterPro" id="IPR004358">
    <property type="entry name" value="Sig_transdc_His_kin-like_C"/>
</dbReference>
<dbReference type="Proteomes" id="UP000243207">
    <property type="component" value="Chromosome I"/>
</dbReference>
<proteinExistence type="predicted"/>
<comment type="catalytic activity">
    <reaction evidence="1">
        <text>ATP + protein L-histidine = ADP + protein N-phospho-L-histidine.</text>
        <dbReference type="EC" id="2.7.13.3"/>
    </reaction>
</comment>
<keyword evidence="8" id="KW-0812">Transmembrane</keyword>
<dbReference type="GO" id="GO:0009927">
    <property type="term" value="F:histidine phosphotransfer kinase activity"/>
    <property type="evidence" value="ECO:0007669"/>
    <property type="project" value="TreeGrafter"/>
</dbReference>
<dbReference type="GO" id="GO:0000155">
    <property type="term" value="F:phosphorelay sensor kinase activity"/>
    <property type="evidence" value="ECO:0007669"/>
    <property type="project" value="InterPro"/>
</dbReference>
<dbReference type="InterPro" id="IPR036890">
    <property type="entry name" value="HATPase_C_sf"/>
</dbReference>
<dbReference type="CDD" id="cd16922">
    <property type="entry name" value="HATPase_EvgS-ArcB-TorS-like"/>
    <property type="match status" value="1"/>
</dbReference>
<dbReference type="PROSITE" id="PS50885">
    <property type="entry name" value="HAMP"/>
    <property type="match status" value="1"/>
</dbReference>
<dbReference type="PRINTS" id="PR00344">
    <property type="entry name" value="BCTRLSENSOR"/>
</dbReference>
<evidence type="ECO:0000256" key="3">
    <source>
        <dbReference type="ARBA" id="ARBA00012438"/>
    </source>
</evidence>
<evidence type="ECO:0000259" key="12">
    <source>
        <dbReference type="PROSITE" id="PS50885"/>
    </source>
</evidence>
<dbReference type="PROSITE" id="PS50109">
    <property type="entry name" value="HIS_KIN"/>
    <property type="match status" value="1"/>
</dbReference>
<dbReference type="CDD" id="cd00082">
    <property type="entry name" value="HisKA"/>
    <property type="match status" value="1"/>
</dbReference>
<sequence length="966" mass="108697">MSYKSVSLRKWMWRAFVQSALIPLILVETVLVAAYLLSNSAIRDAQVEHLRSAALTDLQAAANQEARLISERLQTVRELTDLFSAQVAEALSRPDFLDDPAERQRLARTDTGVLYSESDENRPASFYSSVTPQGRQDVEKILRLAGLDGFMRTIERSNALVAAVYFNSHDSYNRIWPWFYTPSQYPHDMDIPQYNFYYLADAEHNPERRVVWTDSYLDPAGLGWMMSALSPVYDGDFLEGVVGLDITVGNLLNEIAQLQVPWGGYAMLVSEDLNIMALPAQGERDLQLTELTEYSHHEAIRQEIFKPGDFNLVQRLDMRELGYRLEEQDQGVIALSLDGRPKLAAWATVPETGWHLLTVVDEAAIFAQTNQLARHYRNIGLLLIVGLILFYLLFFAGMWIRSRQLSRQLQRPIEGIGEMMREIGRGHWHPHAEPTRIIELESMAETTRQVGQQLAELEDGRREARAQIDQVLESTTESLWEVDVADELIRFQGRLPERLDLGTHTLALRDFLRRVHPDDLLSARASLLPDDERRKIEAEYRLRDAAGRYHWVLGRGRVARRDPAGRPLMIAGTHVDIGALKATEQALRSASQQAQAANLAKSRFLSSMSHELRTPLNIIQGFAQLLQLDLSPGPEHHRFRHQVEEILKATHHLALLVEDVLDLARIEAERPEIKLQTVDGCDVLHECVEQVRPEIDAAGLRLVMHAPDRGVLVTAEPRRLRQILLNLLSNAIKYNSERGTITIDCLAIQDRWQLCVRDTGQGISRLHQRQLFKPFQRLGHENGPIKGTGIGLSLSRELAGLMGGQLGYTSEEGAGSCFWLELPAAAPAGAGGKAGTLPEDQLLDVVYVEDDRSSRILVEHALADLARVTLIANGLEALHRIGERPPQLLLLDIDLPDMQGDRLLRSLRSSERTRDLPVIIISAGVTPANRERVADLDVAVYLTKPLQIQDLRDAVIEVARLQSGNR</sequence>
<feature type="domain" description="HAMP" evidence="12">
    <location>
        <begin position="407"/>
        <end position="459"/>
    </location>
</feature>
<keyword evidence="6 13" id="KW-0418">Kinase</keyword>
<dbReference type="GO" id="GO:0005886">
    <property type="term" value="C:plasma membrane"/>
    <property type="evidence" value="ECO:0007669"/>
    <property type="project" value="TreeGrafter"/>
</dbReference>
<dbReference type="SMART" id="SM00448">
    <property type="entry name" value="REC"/>
    <property type="match status" value="1"/>
</dbReference>
<evidence type="ECO:0000256" key="8">
    <source>
        <dbReference type="SAM" id="Phobius"/>
    </source>
</evidence>
<dbReference type="InterPro" id="IPR035965">
    <property type="entry name" value="PAS-like_dom_sf"/>
</dbReference>
<dbReference type="InterPro" id="IPR036097">
    <property type="entry name" value="HisK_dim/P_sf"/>
</dbReference>
<accession>A0A1H1LD40</accession>
<evidence type="ECO:0000256" key="4">
    <source>
        <dbReference type="ARBA" id="ARBA00022553"/>
    </source>
</evidence>
<feature type="domain" description="Response regulatory" evidence="10">
    <location>
        <begin position="844"/>
        <end position="959"/>
    </location>
</feature>
<dbReference type="Pfam" id="PF00512">
    <property type="entry name" value="HisKA"/>
    <property type="match status" value="1"/>
</dbReference>
<feature type="domain" description="Histidine kinase" evidence="9">
    <location>
        <begin position="607"/>
        <end position="826"/>
    </location>
</feature>
<dbReference type="InterPro" id="IPR001789">
    <property type="entry name" value="Sig_transdc_resp-reg_receiver"/>
</dbReference>
<dbReference type="RefSeq" id="WP_231701504.1">
    <property type="nucleotide sequence ID" value="NZ_LT629736.1"/>
</dbReference>
<dbReference type="Gene3D" id="1.10.287.130">
    <property type="match status" value="1"/>
</dbReference>
<dbReference type="Pfam" id="PF08447">
    <property type="entry name" value="PAS_3"/>
    <property type="match status" value="1"/>
</dbReference>
<dbReference type="PANTHER" id="PTHR43047:SF72">
    <property type="entry name" value="OSMOSENSING HISTIDINE PROTEIN KINASE SLN1"/>
    <property type="match status" value="1"/>
</dbReference>
<evidence type="ECO:0000256" key="6">
    <source>
        <dbReference type="ARBA" id="ARBA00022777"/>
    </source>
</evidence>
<evidence type="ECO:0000256" key="5">
    <source>
        <dbReference type="ARBA" id="ARBA00022679"/>
    </source>
</evidence>
<evidence type="ECO:0000256" key="2">
    <source>
        <dbReference type="ARBA" id="ARBA00004370"/>
    </source>
</evidence>
<dbReference type="AlphaFoldDB" id="A0A1H1LD40"/>
<dbReference type="SUPFAM" id="SSF55785">
    <property type="entry name" value="PYP-like sensor domain (PAS domain)"/>
    <property type="match status" value="1"/>
</dbReference>
<dbReference type="InterPro" id="IPR011006">
    <property type="entry name" value="CheY-like_superfamily"/>
</dbReference>
<dbReference type="SMART" id="SM00388">
    <property type="entry name" value="HisKA"/>
    <property type="match status" value="1"/>
</dbReference>
<keyword evidence="14" id="KW-1185">Reference proteome</keyword>
<dbReference type="STRING" id="487184.SAMN05216421_0113"/>
<keyword evidence="4 7" id="KW-0597">Phosphoprotein</keyword>
<name>A0A1H1LD40_9GAMM</name>
<evidence type="ECO:0000256" key="7">
    <source>
        <dbReference type="PROSITE-ProRule" id="PRU00169"/>
    </source>
</evidence>
<dbReference type="PROSITE" id="PS50113">
    <property type="entry name" value="PAC"/>
    <property type="match status" value="1"/>
</dbReference>
<dbReference type="InterPro" id="IPR003594">
    <property type="entry name" value="HATPase_dom"/>
</dbReference>
<evidence type="ECO:0000259" key="11">
    <source>
        <dbReference type="PROSITE" id="PS50113"/>
    </source>
</evidence>
<dbReference type="CDD" id="cd00156">
    <property type="entry name" value="REC"/>
    <property type="match status" value="1"/>
</dbReference>